<keyword evidence="2" id="KW-1133">Transmembrane helix</keyword>
<reference evidence="4 5" key="1">
    <citation type="submission" date="2016-10" db="EMBL/GenBank/DDBJ databases">
        <authorList>
            <person name="de Groot N.N."/>
        </authorList>
    </citation>
    <scope>NUCLEOTIDE SEQUENCE [LARGE SCALE GENOMIC DNA]</scope>
    <source>
        <strain evidence="4 5">MON 2.2</strain>
    </source>
</reference>
<dbReference type="STRING" id="675864.SAMN04489747_2968"/>
<feature type="domain" description="Protein-glutamine gamma-glutamyltransferase-like C-terminal" evidence="3">
    <location>
        <begin position="161"/>
        <end position="229"/>
    </location>
</feature>
<dbReference type="RefSeq" id="WP_090594622.1">
    <property type="nucleotide sequence ID" value="NZ_LT629688.1"/>
</dbReference>
<keyword evidence="2" id="KW-0472">Membrane</keyword>
<evidence type="ECO:0000313" key="4">
    <source>
        <dbReference type="EMBL" id="SDE26751.1"/>
    </source>
</evidence>
<protein>
    <recommendedName>
        <fullName evidence="3">Protein-glutamine gamma-glutamyltransferase-like C-terminal domain-containing protein</fullName>
    </recommendedName>
</protein>
<dbReference type="InterPro" id="IPR025403">
    <property type="entry name" value="TgpA-like_C"/>
</dbReference>
<feature type="transmembrane region" description="Helical" evidence="2">
    <location>
        <begin position="91"/>
        <end position="112"/>
    </location>
</feature>
<accession>A0A1G7BI23</accession>
<evidence type="ECO:0000256" key="1">
    <source>
        <dbReference type="SAM" id="MobiDB-lite"/>
    </source>
</evidence>
<feature type="transmembrane region" description="Helical" evidence="2">
    <location>
        <begin position="21"/>
        <end position="42"/>
    </location>
</feature>
<sequence>MDVAGSQGPQRPDAVSRPLTALALACAGLLVLALGLGARLPAESPVTRFPSFEVTPPPGPTAAPPPQPSLPPVPPRQPGPLGEGLGALTGALVPVLVALVLAVLAVAVVLAVRAVRRQGLPAGVDEGLPTVVDVDEVRALLEQSVIQIEVDGDVNRAVVGCWQGLELLAADAGVAREPSQTAREYTVAVLAGAALPVGPLERLADLYEEALFSGARLPEAARAEALDALAGLRTGTGPEAAR</sequence>
<evidence type="ECO:0000313" key="5">
    <source>
        <dbReference type="Proteomes" id="UP000198546"/>
    </source>
</evidence>
<feature type="compositionally biased region" description="Pro residues" evidence="1">
    <location>
        <begin position="55"/>
        <end position="78"/>
    </location>
</feature>
<name>A0A1G7BI23_9ACTN</name>
<feature type="region of interest" description="Disordered" evidence="1">
    <location>
        <begin position="51"/>
        <end position="78"/>
    </location>
</feature>
<evidence type="ECO:0000259" key="3">
    <source>
        <dbReference type="Pfam" id="PF13559"/>
    </source>
</evidence>
<keyword evidence="5" id="KW-1185">Reference proteome</keyword>
<dbReference type="Pfam" id="PF13559">
    <property type="entry name" value="DUF4129"/>
    <property type="match status" value="1"/>
</dbReference>
<dbReference type="EMBL" id="LT629688">
    <property type="protein sequence ID" value="SDE26751.1"/>
    <property type="molecule type" value="Genomic_DNA"/>
</dbReference>
<gene>
    <name evidence="4" type="ORF">SAMN04489747_2968</name>
</gene>
<proteinExistence type="predicted"/>
<dbReference type="Proteomes" id="UP000198546">
    <property type="component" value="Chromosome i"/>
</dbReference>
<dbReference type="OrthoDB" id="3733473at2"/>
<organism evidence="4 5">
    <name type="scientific">Auraticoccus monumenti</name>
    <dbReference type="NCBI Taxonomy" id="675864"/>
    <lineage>
        <taxon>Bacteria</taxon>
        <taxon>Bacillati</taxon>
        <taxon>Actinomycetota</taxon>
        <taxon>Actinomycetes</taxon>
        <taxon>Propionibacteriales</taxon>
        <taxon>Propionibacteriaceae</taxon>
        <taxon>Auraticoccus</taxon>
    </lineage>
</organism>
<keyword evidence="2" id="KW-0812">Transmembrane</keyword>
<evidence type="ECO:0000256" key="2">
    <source>
        <dbReference type="SAM" id="Phobius"/>
    </source>
</evidence>
<dbReference type="AlphaFoldDB" id="A0A1G7BI23"/>